<protein>
    <recommendedName>
        <fullName evidence="12">DUF421 domain-containing protein</fullName>
    </recommendedName>
</protein>
<evidence type="ECO:0000256" key="2">
    <source>
        <dbReference type="ARBA" id="ARBA00006448"/>
    </source>
</evidence>
<evidence type="ECO:0000313" key="10">
    <source>
        <dbReference type="EMBL" id="SFH80413.1"/>
    </source>
</evidence>
<evidence type="ECO:0000259" key="8">
    <source>
        <dbReference type="Pfam" id="PF04239"/>
    </source>
</evidence>
<organism evidence="10 11">
    <name type="scientific">Halpernia frigidisoli</name>
    <dbReference type="NCBI Taxonomy" id="1125876"/>
    <lineage>
        <taxon>Bacteria</taxon>
        <taxon>Pseudomonadati</taxon>
        <taxon>Bacteroidota</taxon>
        <taxon>Flavobacteriia</taxon>
        <taxon>Flavobacteriales</taxon>
        <taxon>Weeksellaceae</taxon>
        <taxon>Chryseobacterium group</taxon>
        <taxon>Halpernia</taxon>
    </lineage>
</organism>
<accession>A0A1I3D129</accession>
<evidence type="ECO:0000256" key="4">
    <source>
        <dbReference type="ARBA" id="ARBA00022692"/>
    </source>
</evidence>
<dbReference type="AlphaFoldDB" id="A0A1I3D129"/>
<name>A0A1I3D129_9FLAO</name>
<evidence type="ECO:0000256" key="7">
    <source>
        <dbReference type="SAM" id="Phobius"/>
    </source>
</evidence>
<dbReference type="Proteomes" id="UP000198931">
    <property type="component" value="Unassembled WGS sequence"/>
</dbReference>
<dbReference type="EMBL" id="FOQT01000001">
    <property type="protein sequence ID" value="SFH80413.1"/>
    <property type="molecule type" value="Genomic_DNA"/>
</dbReference>
<evidence type="ECO:0000313" key="11">
    <source>
        <dbReference type="Proteomes" id="UP000198931"/>
    </source>
</evidence>
<comment type="similarity">
    <text evidence="2">Belongs to the UPF0702 family.</text>
</comment>
<dbReference type="RefSeq" id="WP_090078313.1">
    <property type="nucleotide sequence ID" value="NZ_FOQT01000001.1"/>
</dbReference>
<dbReference type="GO" id="GO:0005886">
    <property type="term" value="C:plasma membrane"/>
    <property type="evidence" value="ECO:0007669"/>
    <property type="project" value="UniProtKB-SubCell"/>
</dbReference>
<dbReference type="InterPro" id="IPR048454">
    <property type="entry name" value="YetF_N"/>
</dbReference>
<evidence type="ECO:0008006" key="12">
    <source>
        <dbReference type="Google" id="ProtNLM"/>
    </source>
</evidence>
<evidence type="ECO:0000256" key="1">
    <source>
        <dbReference type="ARBA" id="ARBA00004651"/>
    </source>
</evidence>
<sequence length="174" mass="19491">MKNVLFESWDGICKIIFTTVSAYFLVFILLRVSGKRTLAKMNAFDFIVTIALGSILGSVILNKSIPLLEGFCAIAVLIFLQFCITFISVRNKSFNNFVSSCPTILFYNGEILYPILKKERITLGDIQKSIREAGFSSFSFVESIVLESNGDITVISKNESRNQNAMSDVKNIKF</sequence>
<evidence type="ECO:0000256" key="6">
    <source>
        <dbReference type="ARBA" id="ARBA00023136"/>
    </source>
</evidence>
<keyword evidence="4 7" id="KW-0812">Transmembrane</keyword>
<feature type="transmembrane region" description="Helical" evidence="7">
    <location>
        <begin position="12"/>
        <end position="30"/>
    </location>
</feature>
<reference evidence="10 11" key="1">
    <citation type="submission" date="2016-10" db="EMBL/GenBank/DDBJ databases">
        <authorList>
            <person name="de Groot N.N."/>
        </authorList>
    </citation>
    <scope>NUCLEOTIDE SEQUENCE [LARGE SCALE GENOMIC DNA]</scope>
    <source>
        <strain evidence="10 11">DSM 26000</strain>
    </source>
</reference>
<keyword evidence="11" id="KW-1185">Reference proteome</keyword>
<keyword evidence="5 7" id="KW-1133">Transmembrane helix</keyword>
<dbReference type="PANTHER" id="PTHR34582:SF6">
    <property type="entry name" value="UPF0702 TRANSMEMBRANE PROTEIN YCAP"/>
    <property type="match status" value="1"/>
</dbReference>
<comment type="subcellular location">
    <subcellularLocation>
        <location evidence="1">Cell membrane</location>
        <topology evidence="1">Multi-pass membrane protein</topology>
    </subcellularLocation>
</comment>
<gene>
    <name evidence="10" type="ORF">SAMN05443292_0196</name>
</gene>
<feature type="domain" description="YetF C-terminal" evidence="8">
    <location>
        <begin position="90"/>
        <end position="162"/>
    </location>
</feature>
<dbReference type="Gene3D" id="3.30.240.20">
    <property type="entry name" value="bsu07140 like domains"/>
    <property type="match status" value="1"/>
</dbReference>
<feature type="transmembrane region" description="Helical" evidence="7">
    <location>
        <begin position="42"/>
        <end position="61"/>
    </location>
</feature>
<feature type="domain" description="YetF-like N-terminal transmembrane" evidence="9">
    <location>
        <begin position="15"/>
        <end position="87"/>
    </location>
</feature>
<dbReference type="PANTHER" id="PTHR34582">
    <property type="entry name" value="UPF0702 TRANSMEMBRANE PROTEIN YCAP"/>
    <property type="match status" value="1"/>
</dbReference>
<dbReference type="Pfam" id="PF20730">
    <property type="entry name" value="YetF_N"/>
    <property type="match status" value="1"/>
</dbReference>
<dbReference type="InterPro" id="IPR007353">
    <property type="entry name" value="DUF421"/>
</dbReference>
<dbReference type="STRING" id="1125876.SAMN05443292_0196"/>
<keyword evidence="6 7" id="KW-0472">Membrane</keyword>
<keyword evidence="3" id="KW-1003">Cell membrane</keyword>
<dbReference type="OrthoDB" id="9793799at2"/>
<feature type="transmembrane region" description="Helical" evidence="7">
    <location>
        <begin position="67"/>
        <end position="89"/>
    </location>
</feature>
<dbReference type="InterPro" id="IPR023090">
    <property type="entry name" value="UPF0702_alpha/beta_dom_sf"/>
</dbReference>
<evidence type="ECO:0000256" key="5">
    <source>
        <dbReference type="ARBA" id="ARBA00022989"/>
    </source>
</evidence>
<evidence type="ECO:0000256" key="3">
    <source>
        <dbReference type="ARBA" id="ARBA00022475"/>
    </source>
</evidence>
<proteinExistence type="inferred from homology"/>
<evidence type="ECO:0000259" key="9">
    <source>
        <dbReference type="Pfam" id="PF20730"/>
    </source>
</evidence>
<dbReference type="Pfam" id="PF04239">
    <property type="entry name" value="DUF421"/>
    <property type="match status" value="1"/>
</dbReference>